<organism evidence="4 5">
    <name type="scientific">Rhodobium orientis</name>
    <dbReference type="NCBI Taxonomy" id="34017"/>
    <lineage>
        <taxon>Bacteria</taxon>
        <taxon>Pseudomonadati</taxon>
        <taxon>Pseudomonadota</taxon>
        <taxon>Alphaproteobacteria</taxon>
        <taxon>Hyphomicrobiales</taxon>
        <taxon>Rhodobiaceae</taxon>
        <taxon>Rhodobium</taxon>
    </lineage>
</organism>
<dbReference type="InterPro" id="IPR042208">
    <property type="entry name" value="D-ser_dehydrat-like_sf"/>
</dbReference>
<dbReference type="Gene3D" id="3.20.20.10">
    <property type="entry name" value="Alanine racemase"/>
    <property type="match status" value="1"/>
</dbReference>
<protein>
    <recommendedName>
        <fullName evidence="3">D-serine dehydratase-like domain-containing protein</fullName>
    </recommendedName>
</protein>
<dbReference type="SMART" id="SM01119">
    <property type="entry name" value="D-ser_dehydrat"/>
    <property type="match status" value="1"/>
</dbReference>
<name>A0A327JHP9_9HYPH</name>
<dbReference type="AlphaFoldDB" id="A0A327JHP9"/>
<accession>A0A327JHP9</accession>
<dbReference type="PANTHER" id="PTHR28004">
    <property type="entry name" value="ZGC:162816-RELATED"/>
    <property type="match status" value="1"/>
</dbReference>
<keyword evidence="5" id="KW-1185">Reference proteome</keyword>
<keyword evidence="2" id="KW-0456">Lyase</keyword>
<feature type="domain" description="D-serine dehydratase-like" evidence="3">
    <location>
        <begin position="273"/>
        <end position="363"/>
    </location>
</feature>
<dbReference type="Pfam" id="PF14031">
    <property type="entry name" value="D-ser_dehydrat"/>
    <property type="match status" value="1"/>
</dbReference>
<comment type="similarity">
    <text evidence="1">Belongs to the DSD1 family.</text>
</comment>
<dbReference type="OrthoDB" id="9772497at2"/>
<evidence type="ECO:0000256" key="2">
    <source>
        <dbReference type="ARBA" id="ARBA00023239"/>
    </source>
</evidence>
<dbReference type="RefSeq" id="WP_111435461.1">
    <property type="nucleotide sequence ID" value="NZ_JACIGG010000003.1"/>
</dbReference>
<evidence type="ECO:0000313" key="5">
    <source>
        <dbReference type="Proteomes" id="UP000249299"/>
    </source>
</evidence>
<dbReference type="InterPro" id="IPR029066">
    <property type="entry name" value="PLP-binding_barrel"/>
</dbReference>
<dbReference type="GO" id="GO:0036088">
    <property type="term" value="P:D-serine catabolic process"/>
    <property type="evidence" value="ECO:0007669"/>
    <property type="project" value="TreeGrafter"/>
</dbReference>
<dbReference type="InterPro" id="IPR051466">
    <property type="entry name" value="D-amino_acid_metab_enzyme"/>
</dbReference>
<evidence type="ECO:0000313" key="4">
    <source>
        <dbReference type="EMBL" id="RAI25910.1"/>
    </source>
</evidence>
<dbReference type="PANTHER" id="PTHR28004:SF2">
    <property type="entry name" value="D-SERINE DEHYDRATASE"/>
    <property type="match status" value="1"/>
</dbReference>
<gene>
    <name evidence="4" type="ORF">CH339_16370</name>
</gene>
<dbReference type="InterPro" id="IPR001608">
    <property type="entry name" value="Ala_racemase_N"/>
</dbReference>
<proteinExistence type="inferred from homology"/>
<dbReference type="GO" id="GO:0008721">
    <property type="term" value="F:D-serine ammonia-lyase activity"/>
    <property type="evidence" value="ECO:0007669"/>
    <property type="project" value="TreeGrafter"/>
</dbReference>
<dbReference type="Gene3D" id="2.40.37.20">
    <property type="entry name" value="D-serine dehydratase-like domain"/>
    <property type="match status" value="1"/>
</dbReference>
<reference evidence="4 5" key="1">
    <citation type="submission" date="2017-07" db="EMBL/GenBank/DDBJ databases">
        <title>Draft Genome Sequences of Select Purple Nonsulfur Bacteria.</title>
        <authorList>
            <person name="Lasarre B."/>
            <person name="Mckinlay J.B."/>
        </authorList>
    </citation>
    <scope>NUCLEOTIDE SEQUENCE [LARGE SCALE GENOMIC DNA]</scope>
    <source>
        <strain evidence="4 5">DSM 11290</strain>
    </source>
</reference>
<dbReference type="SUPFAM" id="SSF51419">
    <property type="entry name" value="PLP-binding barrel"/>
    <property type="match status" value="1"/>
</dbReference>
<dbReference type="CDD" id="cd06819">
    <property type="entry name" value="PLPDE_III_LS_D-TA"/>
    <property type="match status" value="1"/>
</dbReference>
<sequence>MTTSPNAGLIGRDGARQKLLTPSLLVDCETLDANLARMQAICEAAGVALRPHGKAHKCSMLARRQIEAGAVGICVATPGEAEAFANAGVGDLLLTSTFASPQAIERVVRICAGGVRLCCVVDHPDVVERIAAAARAKGITVPLLVDLDMGRKRAGVRGPDEAVLLARRILETAGVTMDGLQAYAGHLSHCVSYGERKAGAAEAVARIRAVIEALASELDYTPERVTGGSTGAFPLELAGGVYTEMQCGSYALMDTEYAAVDADGSGEPMFPPSLFVATSVTSANHPGLATADAGEKRLATKYGVPPRIARGAPDGATYRATSDEHGQITLPEGVSLSPGNLLELVVPHCDPTVNLYDHMHVVSGNRLIDIWPIDARGA</sequence>
<dbReference type="InterPro" id="IPR026956">
    <property type="entry name" value="D-ser_dehydrat-like_dom"/>
</dbReference>
<dbReference type="EMBL" id="NPEV01000039">
    <property type="protein sequence ID" value="RAI25910.1"/>
    <property type="molecule type" value="Genomic_DNA"/>
</dbReference>
<dbReference type="Proteomes" id="UP000249299">
    <property type="component" value="Unassembled WGS sequence"/>
</dbReference>
<dbReference type="Pfam" id="PF01168">
    <property type="entry name" value="Ala_racemase_N"/>
    <property type="match status" value="1"/>
</dbReference>
<evidence type="ECO:0000256" key="1">
    <source>
        <dbReference type="ARBA" id="ARBA00005323"/>
    </source>
</evidence>
<comment type="caution">
    <text evidence="4">The sequence shown here is derived from an EMBL/GenBank/DDBJ whole genome shotgun (WGS) entry which is preliminary data.</text>
</comment>
<evidence type="ECO:0000259" key="3">
    <source>
        <dbReference type="SMART" id="SM01119"/>
    </source>
</evidence>